<feature type="compositionally biased region" description="Acidic residues" evidence="1">
    <location>
        <begin position="190"/>
        <end position="200"/>
    </location>
</feature>
<gene>
    <name evidence="2" type="ORF">PGTUg99_027508</name>
</gene>
<sequence length="223" mass="24482">MLQSMPRTLVDLQRYSHSIHQCRSAKISRRLPTVPPSDPSLLEPNSFGSAKLLRQSIAAAYTRRASTSCRQLFRCRLLFPILHSPDKHSSAMPPFVVDHCPQSSKLLPSISNINRSYLVTGSSSSIALMIRHTASTPINHYPLDDRVVVQPIMADNSSPLAPYSTGQEIILISSDTDFTSYHIIFMGPSDESDLDTDDSASDASMDVTSAAPPPNRIATDDEL</sequence>
<reference evidence="2 3" key="1">
    <citation type="submission" date="2019-05" db="EMBL/GenBank/DDBJ databases">
        <title>Emergence of the Ug99 lineage of the wheat stem rust pathogen through somatic hybridization.</title>
        <authorList>
            <person name="Li F."/>
            <person name="Upadhyaya N.M."/>
            <person name="Sperschneider J."/>
            <person name="Matny O."/>
            <person name="Nguyen-Phuc H."/>
            <person name="Mago R."/>
            <person name="Raley C."/>
            <person name="Miller M.E."/>
            <person name="Silverstein K.A.T."/>
            <person name="Henningsen E."/>
            <person name="Hirsch C.D."/>
            <person name="Visser B."/>
            <person name="Pretorius Z.A."/>
            <person name="Steffenson B.J."/>
            <person name="Schwessinger B."/>
            <person name="Dodds P.N."/>
            <person name="Figueroa M."/>
        </authorList>
    </citation>
    <scope>NUCLEOTIDE SEQUENCE [LARGE SCALE GENOMIC DNA]</scope>
    <source>
        <strain evidence="2 3">Ug99</strain>
    </source>
</reference>
<protein>
    <submittedName>
        <fullName evidence="2">Uncharacterized protein</fullName>
    </submittedName>
</protein>
<dbReference type="AlphaFoldDB" id="A0A5B0PPI7"/>
<dbReference type="EMBL" id="VDEP01000337">
    <property type="protein sequence ID" value="KAA1102642.1"/>
    <property type="molecule type" value="Genomic_DNA"/>
</dbReference>
<proteinExistence type="predicted"/>
<evidence type="ECO:0000313" key="2">
    <source>
        <dbReference type="EMBL" id="KAA1102642.1"/>
    </source>
</evidence>
<feature type="compositionally biased region" description="Low complexity" evidence="1">
    <location>
        <begin position="201"/>
        <end position="210"/>
    </location>
</feature>
<dbReference type="Proteomes" id="UP000325313">
    <property type="component" value="Unassembled WGS sequence"/>
</dbReference>
<accession>A0A5B0PPI7</accession>
<comment type="caution">
    <text evidence="2">The sequence shown here is derived from an EMBL/GenBank/DDBJ whole genome shotgun (WGS) entry which is preliminary data.</text>
</comment>
<evidence type="ECO:0000256" key="1">
    <source>
        <dbReference type="SAM" id="MobiDB-lite"/>
    </source>
</evidence>
<name>A0A5B0PPI7_PUCGR</name>
<organism evidence="2 3">
    <name type="scientific">Puccinia graminis f. sp. tritici</name>
    <dbReference type="NCBI Taxonomy" id="56615"/>
    <lineage>
        <taxon>Eukaryota</taxon>
        <taxon>Fungi</taxon>
        <taxon>Dikarya</taxon>
        <taxon>Basidiomycota</taxon>
        <taxon>Pucciniomycotina</taxon>
        <taxon>Pucciniomycetes</taxon>
        <taxon>Pucciniales</taxon>
        <taxon>Pucciniaceae</taxon>
        <taxon>Puccinia</taxon>
    </lineage>
</organism>
<feature type="region of interest" description="Disordered" evidence="1">
    <location>
        <begin position="189"/>
        <end position="223"/>
    </location>
</feature>
<evidence type="ECO:0000313" key="3">
    <source>
        <dbReference type="Proteomes" id="UP000325313"/>
    </source>
</evidence>